<dbReference type="InterPro" id="IPR025944">
    <property type="entry name" value="Sigma_54_int_dom_CS"/>
</dbReference>
<dbReference type="PROSITE" id="PS00675">
    <property type="entry name" value="SIGMA54_INTERACT_1"/>
    <property type="match status" value="1"/>
</dbReference>
<dbReference type="Gene3D" id="1.10.10.60">
    <property type="entry name" value="Homeodomain-like"/>
    <property type="match status" value="1"/>
</dbReference>
<dbReference type="InterPro" id="IPR003593">
    <property type="entry name" value="AAA+_ATPase"/>
</dbReference>
<evidence type="ECO:0000259" key="6">
    <source>
        <dbReference type="PROSITE" id="PS50112"/>
    </source>
</evidence>
<dbReference type="SUPFAM" id="SSF46689">
    <property type="entry name" value="Homeodomain-like"/>
    <property type="match status" value="1"/>
</dbReference>
<feature type="domain" description="Sigma-54 factor interaction" evidence="5">
    <location>
        <begin position="267"/>
        <end position="497"/>
    </location>
</feature>
<dbReference type="Pfam" id="PF00158">
    <property type="entry name" value="Sigma54_activat"/>
    <property type="match status" value="1"/>
</dbReference>
<dbReference type="InterPro" id="IPR013767">
    <property type="entry name" value="PAS_fold"/>
</dbReference>
<dbReference type="Gene3D" id="1.10.8.60">
    <property type="match status" value="1"/>
</dbReference>
<dbReference type="CDD" id="cd00009">
    <property type="entry name" value="AAA"/>
    <property type="match status" value="1"/>
</dbReference>
<dbReference type="SUPFAM" id="SSF52540">
    <property type="entry name" value="P-loop containing nucleoside triphosphate hydrolases"/>
    <property type="match status" value="1"/>
</dbReference>
<dbReference type="SUPFAM" id="SSF55785">
    <property type="entry name" value="PYP-like sensor domain (PAS domain)"/>
    <property type="match status" value="1"/>
</dbReference>
<organism evidence="7 8">
    <name type="scientific">Anaerovorax odorimutans</name>
    <dbReference type="NCBI Taxonomy" id="109327"/>
    <lineage>
        <taxon>Bacteria</taxon>
        <taxon>Bacillati</taxon>
        <taxon>Bacillota</taxon>
        <taxon>Clostridia</taxon>
        <taxon>Peptostreptococcales</taxon>
        <taxon>Anaerovoracaceae</taxon>
        <taxon>Anaerovorax</taxon>
    </lineage>
</organism>
<dbReference type="SMART" id="SM00382">
    <property type="entry name" value="AAA"/>
    <property type="match status" value="1"/>
</dbReference>
<dbReference type="RefSeq" id="WP_256131599.1">
    <property type="nucleotide sequence ID" value="NZ_JANFXK010000006.1"/>
</dbReference>
<evidence type="ECO:0000256" key="4">
    <source>
        <dbReference type="ARBA" id="ARBA00023163"/>
    </source>
</evidence>
<dbReference type="Gene3D" id="3.30.450.20">
    <property type="entry name" value="PAS domain"/>
    <property type="match status" value="1"/>
</dbReference>
<sequence length="585" mass="65839">MLELSTIRETVIQVANAITAAIGIESEIVDAHLKIIGGTGRYIKKIGSYEEDGNLDSPYIYSEILRSGREYVCMDVTGDKAYSPLEEELAEIACPIQVEAQVIGIIGLVAFTKEQQSKMEENHESLLNFLRRMSELIASKLIESQSSSKLAVLLESMPEGLLAVDLEGVIFACNFTSETLLRKKRQQLMGTSICDLFSSKELHPGLLKEYREKELIYEDGKKKRRLMFTIVPIPEIGTMLLFQDFEDVAVNAGNIANIQNQTTFDDIFGVSREMRKVKERALQVAESNSTVLITGESGTGKELFARAIHAQSSRRENVFIAINCAAIPDALLESELFGYEKGAFTGADKNGRPGKFELANHGTLFLDEIGDMPLHMQVKLLRALQSRVIERIGGSTPLEIDVRIVAATNKNLEEMIERNEFREDLYFRLNVIPLHIPPLRDRPEDIEPMLRNSLNRFNRIIGKQITGFDEEAVEALKGYHWPGNVRELENAVEYAVNMEQGHKIQLSNLPDRIRSKKNERLIEPKATLKEQTERAQRLIIMECLKTTGMSREGKQRAAAVLGISESSLYRKMKELGIESDQSVRC</sequence>
<keyword evidence="2" id="KW-0067">ATP-binding</keyword>
<dbReference type="InterPro" id="IPR002078">
    <property type="entry name" value="Sigma_54_int"/>
</dbReference>
<reference evidence="7 8" key="1">
    <citation type="submission" date="2022-06" db="EMBL/GenBank/DDBJ databases">
        <title>Isolation of gut microbiota from human fecal samples.</title>
        <authorList>
            <person name="Pamer E.G."/>
            <person name="Barat B."/>
            <person name="Waligurski E."/>
            <person name="Medina S."/>
            <person name="Paddock L."/>
            <person name="Mostad J."/>
        </authorList>
    </citation>
    <scope>NUCLEOTIDE SEQUENCE [LARGE SCALE GENOMIC DNA]</scope>
    <source>
        <strain evidence="7 8">SL.3.17</strain>
    </source>
</reference>
<dbReference type="InterPro" id="IPR002197">
    <property type="entry name" value="HTH_Fis"/>
</dbReference>
<proteinExistence type="predicted"/>
<dbReference type="InterPro" id="IPR000014">
    <property type="entry name" value="PAS"/>
</dbReference>
<dbReference type="Pfam" id="PF00989">
    <property type="entry name" value="PAS"/>
    <property type="match status" value="1"/>
</dbReference>
<gene>
    <name evidence="7" type="ORF">NE619_06690</name>
</gene>
<dbReference type="InterPro" id="IPR027417">
    <property type="entry name" value="P-loop_NTPase"/>
</dbReference>
<dbReference type="Gene3D" id="3.40.50.300">
    <property type="entry name" value="P-loop containing nucleotide triphosphate hydrolases"/>
    <property type="match status" value="1"/>
</dbReference>
<dbReference type="PROSITE" id="PS50045">
    <property type="entry name" value="SIGMA54_INTERACT_4"/>
    <property type="match status" value="1"/>
</dbReference>
<comment type="caution">
    <text evidence="7">The sequence shown here is derived from an EMBL/GenBank/DDBJ whole genome shotgun (WGS) entry which is preliminary data.</text>
</comment>
<dbReference type="InterPro" id="IPR025662">
    <property type="entry name" value="Sigma_54_int_dom_ATP-bd_1"/>
</dbReference>
<dbReference type="InterPro" id="IPR035965">
    <property type="entry name" value="PAS-like_dom_sf"/>
</dbReference>
<dbReference type="InterPro" id="IPR058031">
    <property type="entry name" value="AAA_lid_NorR"/>
</dbReference>
<dbReference type="PANTHER" id="PTHR32071:SF57">
    <property type="entry name" value="C4-DICARBOXYLATE TRANSPORT TRANSCRIPTIONAL REGULATORY PROTEIN DCTD"/>
    <property type="match status" value="1"/>
</dbReference>
<feature type="domain" description="PAS" evidence="6">
    <location>
        <begin position="146"/>
        <end position="204"/>
    </location>
</feature>
<evidence type="ECO:0000313" key="8">
    <source>
        <dbReference type="Proteomes" id="UP001524502"/>
    </source>
</evidence>
<evidence type="ECO:0000259" key="5">
    <source>
        <dbReference type="PROSITE" id="PS50045"/>
    </source>
</evidence>
<keyword evidence="4" id="KW-0804">Transcription</keyword>
<dbReference type="SMART" id="SM00091">
    <property type="entry name" value="PAS"/>
    <property type="match status" value="1"/>
</dbReference>
<evidence type="ECO:0000313" key="7">
    <source>
        <dbReference type="EMBL" id="MCQ4636411.1"/>
    </source>
</evidence>
<evidence type="ECO:0000256" key="2">
    <source>
        <dbReference type="ARBA" id="ARBA00022840"/>
    </source>
</evidence>
<dbReference type="EMBL" id="JANFXK010000006">
    <property type="protein sequence ID" value="MCQ4636411.1"/>
    <property type="molecule type" value="Genomic_DNA"/>
</dbReference>
<keyword evidence="1" id="KW-0547">Nucleotide-binding</keyword>
<evidence type="ECO:0000256" key="3">
    <source>
        <dbReference type="ARBA" id="ARBA00023015"/>
    </source>
</evidence>
<dbReference type="PANTHER" id="PTHR32071">
    <property type="entry name" value="TRANSCRIPTIONAL REGULATORY PROTEIN"/>
    <property type="match status" value="1"/>
</dbReference>
<keyword evidence="8" id="KW-1185">Reference proteome</keyword>
<accession>A0ABT1RMJ2</accession>
<protein>
    <submittedName>
        <fullName evidence="7">Sigma 54-interacting transcriptional regulator</fullName>
    </submittedName>
</protein>
<evidence type="ECO:0000256" key="1">
    <source>
        <dbReference type="ARBA" id="ARBA00022741"/>
    </source>
</evidence>
<dbReference type="InterPro" id="IPR009057">
    <property type="entry name" value="Homeodomain-like_sf"/>
</dbReference>
<keyword evidence="3" id="KW-0805">Transcription regulation</keyword>
<dbReference type="Proteomes" id="UP001524502">
    <property type="component" value="Unassembled WGS sequence"/>
</dbReference>
<dbReference type="PROSITE" id="PS00688">
    <property type="entry name" value="SIGMA54_INTERACT_3"/>
    <property type="match status" value="1"/>
</dbReference>
<dbReference type="Pfam" id="PF02954">
    <property type="entry name" value="HTH_8"/>
    <property type="match status" value="1"/>
</dbReference>
<dbReference type="PROSITE" id="PS50112">
    <property type="entry name" value="PAS"/>
    <property type="match status" value="1"/>
</dbReference>
<name>A0ABT1RMJ2_9FIRM</name>
<dbReference type="Pfam" id="PF25601">
    <property type="entry name" value="AAA_lid_14"/>
    <property type="match status" value="1"/>
</dbReference>